<sequence>MTLVAAIQLNTCADLAQNLADTRALLGEAAAAGAKLAALPENFAFMGAHEADKLALAEPDGGGPIQDFLAQTARELGIAIVAGTVPVAVPSDAGRVYAASLVYSSAGRRIARYDKIHLFDVDVDRGDRVERYRESNTIAPGEPAYVVVPTAVGALGLSVCYDLRFPELYRALAQRGAELLCIPAAFTDKTGEAHWETLLRARAIENQCFVIAPGQCGTHASGRRTWGHTMIVDAWGAILAQRTDDTPGVVLADLDFDRLRQVRSTLPALKHRRL</sequence>
<dbReference type="SUPFAM" id="SSF56317">
    <property type="entry name" value="Carbon-nitrogen hydrolase"/>
    <property type="match status" value="1"/>
</dbReference>
<gene>
    <name evidence="4" type="ORF">SAMN04488068_2753</name>
</gene>
<evidence type="ECO:0000313" key="5">
    <source>
        <dbReference type="Proteomes" id="UP000199758"/>
    </source>
</evidence>
<dbReference type="RefSeq" id="WP_072898228.1">
    <property type="nucleotide sequence ID" value="NZ_FQWZ01000006.1"/>
</dbReference>
<dbReference type="PANTHER" id="PTHR23088:SF27">
    <property type="entry name" value="DEAMINATED GLUTATHIONE AMIDASE"/>
    <property type="match status" value="1"/>
</dbReference>
<evidence type="ECO:0000256" key="2">
    <source>
        <dbReference type="ARBA" id="ARBA00022801"/>
    </source>
</evidence>
<dbReference type="InterPro" id="IPR045254">
    <property type="entry name" value="Nit1/2_C-N_Hydrolase"/>
</dbReference>
<dbReference type="PROSITE" id="PS01227">
    <property type="entry name" value="UPF0012"/>
    <property type="match status" value="1"/>
</dbReference>
<dbReference type="OrthoDB" id="9811121at2"/>
<evidence type="ECO:0000313" key="4">
    <source>
        <dbReference type="EMBL" id="SHH16055.1"/>
    </source>
</evidence>
<dbReference type="Gene3D" id="3.60.110.10">
    <property type="entry name" value="Carbon-nitrogen hydrolase"/>
    <property type="match status" value="1"/>
</dbReference>
<evidence type="ECO:0000256" key="1">
    <source>
        <dbReference type="ARBA" id="ARBA00010613"/>
    </source>
</evidence>
<dbReference type="EMBL" id="FQWZ01000006">
    <property type="protein sequence ID" value="SHH16055.1"/>
    <property type="molecule type" value="Genomic_DNA"/>
</dbReference>
<comment type="similarity">
    <text evidence="1">Belongs to the carbon-nitrogen hydrolase superfamily. NIT1/NIT2 family.</text>
</comment>
<keyword evidence="5" id="KW-1185">Reference proteome</keyword>
<dbReference type="PROSITE" id="PS50263">
    <property type="entry name" value="CN_HYDROLASE"/>
    <property type="match status" value="1"/>
</dbReference>
<dbReference type="InterPro" id="IPR001110">
    <property type="entry name" value="UPF0012_CS"/>
</dbReference>
<dbReference type="CDD" id="cd07572">
    <property type="entry name" value="nit"/>
    <property type="match status" value="1"/>
</dbReference>
<keyword evidence="2" id="KW-0378">Hydrolase</keyword>
<dbReference type="GO" id="GO:0016811">
    <property type="term" value="F:hydrolase activity, acting on carbon-nitrogen (but not peptide) bonds, in linear amides"/>
    <property type="evidence" value="ECO:0007669"/>
    <property type="project" value="InterPro"/>
</dbReference>
<protein>
    <submittedName>
        <fullName evidence="4">Nitrilase</fullName>
    </submittedName>
</protein>
<organism evidence="4 5">
    <name type="scientific">Hydrocarboniphaga daqingensis</name>
    <dbReference type="NCBI Taxonomy" id="490188"/>
    <lineage>
        <taxon>Bacteria</taxon>
        <taxon>Pseudomonadati</taxon>
        <taxon>Pseudomonadota</taxon>
        <taxon>Gammaproteobacteria</taxon>
        <taxon>Nevskiales</taxon>
        <taxon>Nevskiaceae</taxon>
        <taxon>Hydrocarboniphaga</taxon>
    </lineage>
</organism>
<dbReference type="Proteomes" id="UP000199758">
    <property type="component" value="Unassembled WGS sequence"/>
</dbReference>
<dbReference type="PANTHER" id="PTHR23088">
    <property type="entry name" value="NITRILASE-RELATED"/>
    <property type="match status" value="1"/>
</dbReference>
<name>A0A1M5QPP1_9GAMM</name>
<dbReference type="Pfam" id="PF00795">
    <property type="entry name" value="CN_hydrolase"/>
    <property type="match status" value="1"/>
</dbReference>
<proteinExistence type="inferred from homology"/>
<accession>A0A1M5QPP1</accession>
<dbReference type="InterPro" id="IPR036526">
    <property type="entry name" value="C-N_Hydrolase_sf"/>
</dbReference>
<evidence type="ECO:0000259" key="3">
    <source>
        <dbReference type="PROSITE" id="PS50263"/>
    </source>
</evidence>
<reference evidence="4 5" key="1">
    <citation type="submission" date="2016-11" db="EMBL/GenBank/DDBJ databases">
        <authorList>
            <person name="Jaros S."/>
            <person name="Januszkiewicz K."/>
            <person name="Wedrychowicz H."/>
        </authorList>
    </citation>
    <scope>NUCLEOTIDE SEQUENCE [LARGE SCALE GENOMIC DNA]</scope>
    <source>
        <strain evidence="4 5">CGMCC 1.7049</strain>
    </source>
</reference>
<feature type="domain" description="CN hydrolase" evidence="3">
    <location>
        <begin position="2"/>
        <end position="256"/>
    </location>
</feature>
<dbReference type="STRING" id="490188.SAMN04488068_2753"/>
<dbReference type="InterPro" id="IPR003010">
    <property type="entry name" value="C-N_Hydrolase"/>
</dbReference>
<dbReference type="AlphaFoldDB" id="A0A1M5QPP1"/>